<evidence type="ECO:0000256" key="2">
    <source>
        <dbReference type="ARBA" id="ARBA00007776"/>
    </source>
</evidence>
<evidence type="ECO:0000256" key="5">
    <source>
        <dbReference type="ARBA" id="ARBA00022960"/>
    </source>
</evidence>
<dbReference type="Pfam" id="PF04093">
    <property type="entry name" value="MreD"/>
    <property type="match status" value="1"/>
</dbReference>
<comment type="subcellular location">
    <subcellularLocation>
        <location evidence="1">Cell membrane</location>
        <topology evidence="1">Multi-pass membrane protein</topology>
    </subcellularLocation>
</comment>
<evidence type="ECO:0000313" key="10">
    <source>
        <dbReference type="Proteomes" id="UP001145069"/>
    </source>
</evidence>
<keyword evidence="6 8" id="KW-1133">Transmembrane helix</keyword>
<feature type="transmembrane region" description="Helical" evidence="8">
    <location>
        <begin position="139"/>
        <end position="160"/>
    </location>
</feature>
<dbReference type="NCBIfam" id="TIGR03426">
    <property type="entry name" value="shape_MreD"/>
    <property type="match status" value="1"/>
</dbReference>
<feature type="transmembrane region" description="Helical" evidence="8">
    <location>
        <begin position="59"/>
        <end position="92"/>
    </location>
</feature>
<dbReference type="GO" id="GO:0008360">
    <property type="term" value="P:regulation of cell shape"/>
    <property type="evidence" value="ECO:0007669"/>
    <property type="project" value="UniProtKB-KW"/>
</dbReference>
<keyword evidence="4 8" id="KW-0812">Transmembrane</keyword>
<feature type="transmembrane region" description="Helical" evidence="8">
    <location>
        <begin position="104"/>
        <end position="127"/>
    </location>
</feature>
<keyword evidence="5" id="KW-0133">Cell shape</keyword>
<keyword evidence="7 8" id="KW-0472">Membrane</keyword>
<comment type="similarity">
    <text evidence="2">Belongs to the MreD family.</text>
</comment>
<evidence type="ECO:0000256" key="7">
    <source>
        <dbReference type="ARBA" id="ARBA00023136"/>
    </source>
</evidence>
<accession>A0A9X3WDX7</accession>
<evidence type="ECO:0000313" key="9">
    <source>
        <dbReference type="EMBL" id="MDC3415669.1"/>
    </source>
</evidence>
<dbReference type="AlphaFoldDB" id="A0A9X3WDX7"/>
<dbReference type="RefSeq" id="WP_272444627.1">
    <property type="nucleotide sequence ID" value="NZ_JAMQKC010000001.1"/>
</dbReference>
<reference evidence="9" key="1">
    <citation type="submission" date="2022-06" db="EMBL/GenBank/DDBJ databases">
        <title>Aquibacillus sp. a new bacterium isolated from soil saline samples.</title>
        <authorList>
            <person name="Galisteo C."/>
            <person name="De La Haba R."/>
            <person name="Sanchez-Porro C."/>
            <person name="Ventosa A."/>
        </authorList>
    </citation>
    <scope>NUCLEOTIDE SEQUENCE</scope>
    <source>
        <strain evidence="9">3ASR75-54</strain>
    </source>
</reference>
<comment type="caution">
    <text evidence="9">The sequence shown here is derived from an EMBL/GenBank/DDBJ whole genome shotgun (WGS) entry which is preliminary data.</text>
</comment>
<keyword evidence="3" id="KW-1003">Cell membrane</keyword>
<gene>
    <name evidence="9" type="primary">mreD</name>
    <name evidence="9" type="ORF">NC799_01925</name>
</gene>
<evidence type="ECO:0000256" key="4">
    <source>
        <dbReference type="ARBA" id="ARBA00022692"/>
    </source>
</evidence>
<sequence>MHRFYLPFLLLMTIVVEGVATDLLPRSVMAQEWMIIPHWLLVFLVLITVFFDLEDTYFSVLYAILFGLMIDIVYTSVIGVYMFIYAIVIYIIHGLRKMLHANFFVALSLTILAILLADSGLYIIYFFIGISPLLWDEYIVTRLLPTLVANIAFFALLYPFTKNRLVHWSLQQFDYKK</sequence>
<proteinExistence type="inferred from homology"/>
<evidence type="ECO:0000256" key="6">
    <source>
        <dbReference type="ARBA" id="ARBA00022989"/>
    </source>
</evidence>
<protein>
    <submittedName>
        <fullName evidence="9">Rod shape-determining protein MreD</fullName>
    </submittedName>
</protein>
<evidence type="ECO:0000256" key="1">
    <source>
        <dbReference type="ARBA" id="ARBA00004651"/>
    </source>
</evidence>
<dbReference type="GO" id="GO:0005886">
    <property type="term" value="C:plasma membrane"/>
    <property type="evidence" value="ECO:0007669"/>
    <property type="project" value="UniProtKB-SubCell"/>
</dbReference>
<organism evidence="9 10">
    <name type="scientific">Aquibacillus salsiterrae</name>
    <dbReference type="NCBI Taxonomy" id="2950439"/>
    <lineage>
        <taxon>Bacteria</taxon>
        <taxon>Bacillati</taxon>
        <taxon>Bacillota</taxon>
        <taxon>Bacilli</taxon>
        <taxon>Bacillales</taxon>
        <taxon>Bacillaceae</taxon>
        <taxon>Aquibacillus</taxon>
    </lineage>
</organism>
<feature type="transmembrane region" description="Helical" evidence="8">
    <location>
        <begin position="36"/>
        <end position="53"/>
    </location>
</feature>
<evidence type="ECO:0000256" key="3">
    <source>
        <dbReference type="ARBA" id="ARBA00022475"/>
    </source>
</evidence>
<name>A0A9X3WDX7_9BACI</name>
<dbReference type="EMBL" id="JAMQKC010000001">
    <property type="protein sequence ID" value="MDC3415669.1"/>
    <property type="molecule type" value="Genomic_DNA"/>
</dbReference>
<feature type="transmembrane region" description="Helical" evidence="8">
    <location>
        <begin position="6"/>
        <end position="24"/>
    </location>
</feature>
<evidence type="ECO:0000256" key="8">
    <source>
        <dbReference type="SAM" id="Phobius"/>
    </source>
</evidence>
<keyword evidence="10" id="KW-1185">Reference proteome</keyword>
<dbReference type="InterPro" id="IPR007227">
    <property type="entry name" value="Cell_shape_determining_MreD"/>
</dbReference>
<dbReference type="Proteomes" id="UP001145069">
    <property type="component" value="Unassembled WGS sequence"/>
</dbReference>